<dbReference type="AlphaFoldDB" id="A0AAN7NTF9"/>
<gene>
    <name evidence="1" type="ORF">QYF61_023882</name>
</gene>
<comment type="caution">
    <text evidence="1">The sequence shown here is derived from an EMBL/GenBank/DDBJ whole genome shotgun (WGS) entry which is preliminary data.</text>
</comment>
<accession>A0AAN7NTF9</accession>
<sequence>MSQQYAPAAQVANSILGCISSVASRLTEVILVLYSVLHKRQWAQTKIQQIPLKHKKTIFCCEGGHRQEQGAHRGCGVSILGGIQNLTGHGSQQLAPTHGTQTAVHTSNTFHLQDQNRITEVQEHQCSTNPAQKQSVTKYSLTANFLGTMRQQQPVAESNRKL</sequence>
<evidence type="ECO:0000313" key="1">
    <source>
        <dbReference type="EMBL" id="KAK4816818.1"/>
    </source>
</evidence>
<proteinExistence type="predicted"/>
<protein>
    <submittedName>
        <fullName evidence="1">Uncharacterized protein</fullName>
    </submittedName>
</protein>
<dbReference type="EMBL" id="JAUNZN010000009">
    <property type="protein sequence ID" value="KAK4816818.1"/>
    <property type="molecule type" value="Genomic_DNA"/>
</dbReference>
<organism evidence="1 2">
    <name type="scientific">Mycteria americana</name>
    <name type="common">Wood stork</name>
    <dbReference type="NCBI Taxonomy" id="33587"/>
    <lineage>
        <taxon>Eukaryota</taxon>
        <taxon>Metazoa</taxon>
        <taxon>Chordata</taxon>
        <taxon>Craniata</taxon>
        <taxon>Vertebrata</taxon>
        <taxon>Euteleostomi</taxon>
        <taxon>Archelosauria</taxon>
        <taxon>Archosauria</taxon>
        <taxon>Dinosauria</taxon>
        <taxon>Saurischia</taxon>
        <taxon>Theropoda</taxon>
        <taxon>Coelurosauria</taxon>
        <taxon>Aves</taxon>
        <taxon>Neognathae</taxon>
        <taxon>Neoaves</taxon>
        <taxon>Aequornithes</taxon>
        <taxon>Ciconiiformes</taxon>
        <taxon>Ciconiidae</taxon>
        <taxon>Mycteria</taxon>
    </lineage>
</organism>
<dbReference type="Proteomes" id="UP001333110">
    <property type="component" value="Unassembled WGS sequence"/>
</dbReference>
<evidence type="ECO:0000313" key="2">
    <source>
        <dbReference type="Proteomes" id="UP001333110"/>
    </source>
</evidence>
<name>A0AAN7NTF9_MYCAM</name>
<reference evidence="1 2" key="1">
    <citation type="journal article" date="2023" name="J. Hered.">
        <title>Chromosome-level genome of the wood stork (Mycteria americana) provides insight into avian chromosome evolution.</title>
        <authorList>
            <person name="Flamio R. Jr."/>
            <person name="Ramstad K.M."/>
        </authorList>
    </citation>
    <scope>NUCLEOTIDE SEQUENCE [LARGE SCALE GENOMIC DNA]</scope>
    <source>
        <strain evidence="1">JAX WOST 10</strain>
    </source>
</reference>
<keyword evidence="2" id="KW-1185">Reference proteome</keyword>